<sequence>MKGWEEKRIEREGKPAIMSDKFGGCGRNGKGRCEVHQLASRPNYCPVSHFRSFPKRIITRSGSGQGGERKVLRRDEHVLGLGAPLGPCP</sequence>
<keyword evidence="2" id="KW-1185">Reference proteome</keyword>
<proteinExistence type="predicted"/>
<dbReference type="Proteomes" id="UP000324222">
    <property type="component" value="Unassembled WGS sequence"/>
</dbReference>
<dbReference type="EMBL" id="VSRR010000095">
    <property type="protein sequence ID" value="MPC09961.1"/>
    <property type="molecule type" value="Genomic_DNA"/>
</dbReference>
<organism evidence="1 2">
    <name type="scientific">Portunus trituberculatus</name>
    <name type="common">Swimming crab</name>
    <name type="synonym">Neptunus trituberculatus</name>
    <dbReference type="NCBI Taxonomy" id="210409"/>
    <lineage>
        <taxon>Eukaryota</taxon>
        <taxon>Metazoa</taxon>
        <taxon>Ecdysozoa</taxon>
        <taxon>Arthropoda</taxon>
        <taxon>Crustacea</taxon>
        <taxon>Multicrustacea</taxon>
        <taxon>Malacostraca</taxon>
        <taxon>Eumalacostraca</taxon>
        <taxon>Eucarida</taxon>
        <taxon>Decapoda</taxon>
        <taxon>Pleocyemata</taxon>
        <taxon>Brachyura</taxon>
        <taxon>Eubrachyura</taxon>
        <taxon>Portunoidea</taxon>
        <taxon>Portunidae</taxon>
        <taxon>Portuninae</taxon>
        <taxon>Portunus</taxon>
    </lineage>
</organism>
<dbReference type="AlphaFoldDB" id="A0A5B7CME4"/>
<name>A0A5B7CME4_PORTR</name>
<evidence type="ECO:0000313" key="2">
    <source>
        <dbReference type="Proteomes" id="UP000324222"/>
    </source>
</evidence>
<protein>
    <submittedName>
        <fullName evidence="1">Uncharacterized protein</fullName>
    </submittedName>
</protein>
<evidence type="ECO:0000313" key="1">
    <source>
        <dbReference type="EMBL" id="MPC09961.1"/>
    </source>
</evidence>
<reference evidence="1 2" key="1">
    <citation type="submission" date="2019-05" db="EMBL/GenBank/DDBJ databases">
        <title>Another draft genome of Portunus trituberculatus and its Hox gene families provides insights of decapod evolution.</title>
        <authorList>
            <person name="Jeong J.-H."/>
            <person name="Song I."/>
            <person name="Kim S."/>
            <person name="Choi T."/>
            <person name="Kim D."/>
            <person name="Ryu S."/>
            <person name="Kim W."/>
        </authorList>
    </citation>
    <scope>NUCLEOTIDE SEQUENCE [LARGE SCALE GENOMIC DNA]</scope>
    <source>
        <tissue evidence="1">Muscle</tissue>
    </source>
</reference>
<comment type="caution">
    <text evidence="1">The sequence shown here is derived from an EMBL/GenBank/DDBJ whole genome shotgun (WGS) entry which is preliminary data.</text>
</comment>
<gene>
    <name evidence="1" type="ORF">E2C01_002582</name>
</gene>
<accession>A0A5B7CME4</accession>